<evidence type="ECO:0000313" key="2">
    <source>
        <dbReference type="Proteomes" id="UP000253562"/>
    </source>
</evidence>
<proteinExistence type="predicted"/>
<comment type="caution">
    <text evidence="1">The sequence shown here is derived from an EMBL/GenBank/DDBJ whole genome shotgun (WGS) entry which is preliminary data.</text>
</comment>
<sequence>MSENADHLNDLIFENKVTFNGNGGGYSGSPLNAAAESIVQSPFALAAVGIVPVVGELTDGYALFHPKSTRLESAIAGGSLLLNGLTAGFAPNFSGPAAKLLRSSDEAAEAAAGGSEVGSRVAGETVTESVEAVTDSVDNVIKEAVESGEGIAGSARNGLGAGGSA</sequence>
<dbReference type="EMBL" id="QPEX01000043">
    <property type="protein sequence ID" value="RCS42258.1"/>
    <property type="molecule type" value="Genomic_DNA"/>
</dbReference>
<protein>
    <submittedName>
        <fullName evidence="1">Uncharacterized protein</fullName>
    </submittedName>
</protein>
<dbReference type="Proteomes" id="UP000253562">
    <property type="component" value="Unassembled WGS sequence"/>
</dbReference>
<gene>
    <name evidence="1" type="ORF">DTL42_19500</name>
</gene>
<accession>A0A368KP90</accession>
<organism evidence="1 2">
    <name type="scientific">Bremerella cremea</name>
    <dbReference type="NCBI Taxonomy" id="1031537"/>
    <lineage>
        <taxon>Bacteria</taxon>
        <taxon>Pseudomonadati</taxon>
        <taxon>Planctomycetota</taxon>
        <taxon>Planctomycetia</taxon>
        <taxon>Pirellulales</taxon>
        <taxon>Pirellulaceae</taxon>
        <taxon>Bremerella</taxon>
    </lineage>
</organism>
<dbReference type="AlphaFoldDB" id="A0A368KP90"/>
<reference evidence="1 2" key="1">
    <citation type="submission" date="2018-07" db="EMBL/GenBank/DDBJ databases">
        <title>Comparative genomes isolates from brazilian mangrove.</title>
        <authorList>
            <person name="De Araujo J.E."/>
            <person name="Taketani R.G."/>
            <person name="Silva M.C.P."/>
            <person name="Lourenco M.V."/>
            <person name="Oliveira V.M."/>
            <person name="Andreote F.D."/>
        </authorList>
    </citation>
    <scope>NUCLEOTIDE SEQUENCE [LARGE SCALE GENOMIC DNA]</scope>
    <source>
        <strain evidence="1 2">HEX PRIS-MGV</strain>
    </source>
</reference>
<evidence type="ECO:0000313" key="1">
    <source>
        <dbReference type="EMBL" id="RCS42258.1"/>
    </source>
</evidence>
<name>A0A368KP90_9BACT</name>